<comment type="caution">
    <text evidence="1">The sequence shown here is derived from an EMBL/GenBank/DDBJ whole genome shotgun (WGS) entry which is preliminary data.</text>
</comment>
<gene>
    <name evidence="1" type="ORF">L1987_42988</name>
</gene>
<keyword evidence="2" id="KW-1185">Reference proteome</keyword>
<accession>A0ACB9GK55</accession>
<organism evidence="1 2">
    <name type="scientific">Smallanthus sonchifolius</name>
    <dbReference type="NCBI Taxonomy" id="185202"/>
    <lineage>
        <taxon>Eukaryota</taxon>
        <taxon>Viridiplantae</taxon>
        <taxon>Streptophyta</taxon>
        <taxon>Embryophyta</taxon>
        <taxon>Tracheophyta</taxon>
        <taxon>Spermatophyta</taxon>
        <taxon>Magnoliopsida</taxon>
        <taxon>eudicotyledons</taxon>
        <taxon>Gunneridae</taxon>
        <taxon>Pentapetalae</taxon>
        <taxon>asterids</taxon>
        <taxon>campanulids</taxon>
        <taxon>Asterales</taxon>
        <taxon>Asteraceae</taxon>
        <taxon>Asteroideae</taxon>
        <taxon>Heliantheae alliance</taxon>
        <taxon>Millerieae</taxon>
        <taxon>Smallanthus</taxon>
    </lineage>
</organism>
<proteinExistence type="predicted"/>
<reference evidence="1 2" key="2">
    <citation type="journal article" date="2022" name="Mol. Ecol. Resour.">
        <title>The genomes of chicory, endive, great burdock and yacon provide insights into Asteraceae paleo-polyploidization history and plant inulin production.</title>
        <authorList>
            <person name="Fan W."/>
            <person name="Wang S."/>
            <person name="Wang H."/>
            <person name="Wang A."/>
            <person name="Jiang F."/>
            <person name="Liu H."/>
            <person name="Zhao H."/>
            <person name="Xu D."/>
            <person name="Zhang Y."/>
        </authorList>
    </citation>
    <scope>NUCLEOTIDE SEQUENCE [LARGE SCALE GENOMIC DNA]</scope>
    <source>
        <strain evidence="2">cv. Yunnan</strain>
        <tissue evidence="1">Leaves</tissue>
    </source>
</reference>
<dbReference type="Proteomes" id="UP001056120">
    <property type="component" value="Linkage Group LG14"/>
</dbReference>
<evidence type="ECO:0000313" key="2">
    <source>
        <dbReference type="Proteomes" id="UP001056120"/>
    </source>
</evidence>
<name>A0ACB9GK55_9ASTR</name>
<reference evidence="2" key="1">
    <citation type="journal article" date="2022" name="Mol. Ecol. Resour.">
        <title>The genomes of chicory, endive, great burdock and yacon provide insights into Asteraceae palaeo-polyploidization history and plant inulin production.</title>
        <authorList>
            <person name="Fan W."/>
            <person name="Wang S."/>
            <person name="Wang H."/>
            <person name="Wang A."/>
            <person name="Jiang F."/>
            <person name="Liu H."/>
            <person name="Zhao H."/>
            <person name="Xu D."/>
            <person name="Zhang Y."/>
        </authorList>
    </citation>
    <scope>NUCLEOTIDE SEQUENCE [LARGE SCALE GENOMIC DNA]</scope>
    <source>
        <strain evidence="2">cv. Yunnan</strain>
    </source>
</reference>
<dbReference type="EMBL" id="CM042031">
    <property type="protein sequence ID" value="KAI3783899.1"/>
    <property type="molecule type" value="Genomic_DNA"/>
</dbReference>
<sequence>MPEEMAGNIAQQKASLLSQATQSLRDFRYSQHHHTAGTFPVAQMTQTGPRRIQNSGMEDESREQSQSSSTGMRLIVPLQGIVQGRGGLILGSVIPCAMFYFLQFYLKRRRSPPNLPHEQTSNPPSPSHSSSNLTELSRSASRSSLLLSRGSIGRPHVSSRVHSIAKSNDSPYNIGLDKVSADPYDRLNNPNGVIQLGLAENRLTLDLIENWITEKLNESILSGIATYQPFDGMTELKVAMAGLMSQVVGRTVTFDPSQIVLTSGATPAIEILCFALADPGNAFLIPAPYYPGFDRDMKWRTGVELIPVHCRSSDNFTLSIPVLDQAFNQARKRGQKIKGILLSNPSNPVGNLMTRETLFSLLDFAREKNIHIISDELFAASTFGDEEFVSMAEIIDSEDTDKDRVHIVYGLSKDLSLPGFRVGVIYSYNENVLTVSRKMTRFSPVSAPTQRLVTSMLSDTTFIKNYTEINRERLRNMYDLFVDGLKDLGIRCTKSSGGLYCWCDMSGLIRPYNEKGELDLWDKLLNVANINITPGSSCHCIEPGWFRCCFTTLDETDIPVVIERIRLVVETCKSPS</sequence>
<protein>
    <submittedName>
        <fullName evidence="1">Uncharacterized protein</fullName>
    </submittedName>
</protein>
<evidence type="ECO:0000313" key="1">
    <source>
        <dbReference type="EMBL" id="KAI3783899.1"/>
    </source>
</evidence>